<proteinExistence type="predicted"/>
<comment type="caution">
    <text evidence="1">The sequence shown here is derived from an EMBL/GenBank/DDBJ whole genome shotgun (WGS) entry which is preliminary data.</text>
</comment>
<organism evidence="1">
    <name type="scientific">marine sediment metagenome</name>
    <dbReference type="NCBI Taxonomy" id="412755"/>
    <lineage>
        <taxon>unclassified sequences</taxon>
        <taxon>metagenomes</taxon>
        <taxon>ecological metagenomes</taxon>
    </lineage>
</organism>
<evidence type="ECO:0000313" key="1">
    <source>
        <dbReference type="EMBL" id="GAG07832.1"/>
    </source>
</evidence>
<protein>
    <submittedName>
        <fullName evidence="1">Uncharacterized protein</fullName>
    </submittedName>
</protein>
<reference evidence="1" key="1">
    <citation type="journal article" date="2014" name="Front. Microbiol.">
        <title>High frequency of phylogenetically diverse reductive dehalogenase-homologous genes in deep subseafloor sedimentary metagenomes.</title>
        <authorList>
            <person name="Kawai M."/>
            <person name="Futagami T."/>
            <person name="Toyoda A."/>
            <person name="Takaki Y."/>
            <person name="Nishi S."/>
            <person name="Hori S."/>
            <person name="Arai W."/>
            <person name="Tsubouchi T."/>
            <person name="Morono Y."/>
            <person name="Uchiyama I."/>
            <person name="Ito T."/>
            <person name="Fujiyama A."/>
            <person name="Inagaki F."/>
            <person name="Takami H."/>
        </authorList>
    </citation>
    <scope>NUCLEOTIDE SEQUENCE</scope>
    <source>
        <strain evidence="1">Expedition CK06-06</strain>
    </source>
</reference>
<name>X0V902_9ZZZZ</name>
<sequence>MPPVETSVTPITGSAVRWDDFLKDTLQATGHSLTRNI</sequence>
<gene>
    <name evidence="1" type="ORF">S01H1_38788</name>
</gene>
<accession>X0V902</accession>
<feature type="non-terminal residue" evidence="1">
    <location>
        <position position="37"/>
    </location>
</feature>
<dbReference type="AlphaFoldDB" id="X0V902"/>
<dbReference type="EMBL" id="BARS01024433">
    <property type="protein sequence ID" value="GAG07832.1"/>
    <property type="molecule type" value="Genomic_DNA"/>
</dbReference>